<protein>
    <submittedName>
        <fullName evidence="1">Uncharacterized protein</fullName>
    </submittedName>
</protein>
<comment type="caution">
    <text evidence="1">The sequence shown here is derived from an EMBL/GenBank/DDBJ whole genome shotgun (WGS) entry which is preliminary data.</text>
</comment>
<dbReference type="OrthoDB" id="1957192at2"/>
<sequence length="48" mass="5958">MIKNPRFQVRDTEEELKKLDEAIKKLGYKDRADWYRDMKRKTIQESQK</sequence>
<dbReference type="RefSeq" id="WP_017895809.1">
    <property type="nucleotide sequence ID" value="NZ_CBXI010000022.1"/>
</dbReference>
<accession>W6N3Z7</accession>
<dbReference type="Proteomes" id="UP000019482">
    <property type="component" value="Unassembled WGS sequence"/>
</dbReference>
<dbReference type="AlphaFoldDB" id="W6N3Z7"/>
<name>W6N3Z7_CLOTY</name>
<evidence type="ECO:0000313" key="1">
    <source>
        <dbReference type="EMBL" id="CDL91203.1"/>
    </source>
</evidence>
<dbReference type="EMBL" id="CBXI010000022">
    <property type="protein sequence ID" value="CDL91203.1"/>
    <property type="molecule type" value="Genomic_DNA"/>
</dbReference>
<reference evidence="1 2" key="1">
    <citation type="journal article" date="2015" name="Genome Announc.">
        <title>Draft Genome Sequence of Clostridium tyrobutyricum Strain DIVETGP, Isolated from Cow's Milk for Grana Padano Production.</title>
        <authorList>
            <person name="Soggiu A."/>
            <person name="Piras C."/>
            <person name="Gaiarsa S."/>
            <person name="Sassera D."/>
            <person name="Roncada P."/>
            <person name="Bendixen E."/>
            <person name="Brasca M."/>
            <person name="Bonizzi L."/>
        </authorList>
    </citation>
    <scope>NUCLEOTIDE SEQUENCE [LARGE SCALE GENOMIC DNA]</scope>
    <source>
        <strain evidence="1 2">DIVETGP</strain>
    </source>
</reference>
<dbReference type="GeneID" id="43509242"/>
<evidence type="ECO:0000313" key="2">
    <source>
        <dbReference type="Proteomes" id="UP000019482"/>
    </source>
</evidence>
<gene>
    <name evidence="1" type="ORF">CTDIVETGP_1273</name>
</gene>
<organism evidence="1 2">
    <name type="scientific">Clostridium tyrobutyricum DIVETGP</name>
    <dbReference type="NCBI Taxonomy" id="1408889"/>
    <lineage>
        <taxon>Bacteria</taxon>
        <taxon>Bacillati</taxon>
        <taxon>Bacillota</taxon>
        <taxon>Clostridia</taxon>
        <taxon>Eubacteriales</taxon>
        <taxon>Clostridiaceae</taxon>
        <taxon>Clostridium</taxon>
    </lineage>
</organism>
<proteinExistence type="predicted"/>
<keyword evidence="2" id="KW-1185">Reference proteome</keyword>